<evidence type="ECO:0000313" key="2">
    <source>
        <dbReference type="Proteomes" id="UP000784294"/>
    </source>
</evidence>
<gene>
    <name evidence="1" type="ORF">PXEA_LOCUS4758</name>
</gene>
<protein>
    <submittedName>
        <fullName evidence="1">Uncharacterized protein</fullName>
    </submittedName>
</protein>
<evidence type="ECO:0000313" key="1">
    <source>
        <dbReference type="EMBL" id="VEL11318.1"/>
    </source>
</evidence>
<accession>A0A3S5CD57</accession>
<comment type="caution">
    <text evidence="1">The sequence shown here is derived from an EMBL/GenBank/DDBJ whole genome shotgun (WGS) entry which is preliminary data.</text>
</comment>
<proteinExistence type="predicted"/>
<sequence length="60" mass="6931">MRLEPSNRTVWIPVAEPYPRPLHHQGDTPRIHACLPKHLPTLVFFSKTTAWSPDVKSNCR</sequence>
<name>A0A3S5CD57_9PLAT</name>
<dbReference type="EMBL" id="CAAALY010011471">
    <property type="protein sequence ID" value="VEL11318.1"/>
    <property type="molecule type" value="Genomic_DNA"/>
</dbReference>
<reference evidence="1" key="1">
    <citation type="submission" date="2018-11" db="EMBL/GenBank/DDBJ databases">
        <authorList>
            <consortium name="Pathogen Informatics"/>
        </authorList>
    </citation>
    <scope>NUCLEOTIDE SEQUENCE</scope>
</reference>
<keyword evidence="2" id="KW-1185">Reference proteome</keyword>
<dbReference type="AlphaFoldDB" id="A0A3S5CD57"/>
<dbReference type="Proteomes" id="UP000784294">
    <property type="component" value="Unassembled WGS sequence"/>
</dbReference>
<organism evidence="1 2">
    <name type="scientific">Protopolystoma xenopodis</name>
    <dbReference type="NCBI Taxonomy" id="117903"/>
    <lineage>
        <taxon>Eukaryota</taxon>
        <taxon>Metazoa</taxon>
        <taxon>Spiralia</taxon>
        <taxon>Lophotrochozoa</taxon>
        <taxon>Platyhelminthes</taxon>
        <taxon>Monogenea</taxon>
        <taxon>Polyopisthocotylea</taxon>
        <taxon>Polystomatidea</taxon>
        <taxon>Polystomatidae</taxon>
        <taxon>Protopolystoma</taxon>
    </lineage>
</organism>